<gene>
    <name evidence="4" type="ordered locus">Spirs_0804</name>
</gene>
<dbReference type="PANTHER" id="PTHR43649">
    <property type="entry name" value="ARABINOSE-BINDING PROTEIN-RELATED"/>
    <property type="match status" value="1"/>
</dbReference>
<dbReference type="STRING" id="573413.Spirs_0804"/>
<dbReference type="EMBL" id="CP002116">
    <property type="protein sequence ID" value="ADK79939.1"/>
    <property type="molecule type" value="Genomic_DNA"/>
</dbReference>
<comment type="similarity">
    <text evidence="2">Belongs to the bacterial solute-binding protein 1 family.</text>
</comment>
<dbReference type="InterPro" id="IPR050490">
    <property type="entry name" value="Bact_solute-bd_prot1"/>
</dbReference>
<dbReference type="Pfam" id="PF01547">
    <property type="entry name" value="SBP_bac_1"/>
    <property type="match status" value="1"/>
</dbReference>
<dbReference type="HOGENOM" id="CLU_031285_9_1_12"/>
<feature type="chain" id="PRO_5003150686" evidence="3">
    <location>
        <begin position="27"/>
        <end position="436"/>
    </location>
</feature>
<dbReference type="InterPro" id="IPR006059">
    <property type="entry name" value="SBP"/>
</dbReference>
<dbReference type="Gene3D" id="3.40.190.10">
    <property type="entry name" value="Periplasmic binding protein-like II"/>
    <property type="match status" value="2"/>
</dbReference>
<keyword evidence="5" id="KW-1185">Reference proteome</keyword>
<evidence type="ECO:0000256" key="1">
    <source>
        <dbReference type="ARBA" id="ARBA00004418"/>
    </source>
</evidence>
<dbReference type="KEGG" id="ssm:Spirs_0804"/>
<evidence type="ECO:0000256" key="2">
    <source>
        <dbReference type="ARBA" id="ARBA00008520"/>
    </source>
</evidence>
<sequence length="436" mass="49174">MIKKRILQTMTAVIFLLSGMLLFANGQSETAEGSTGESLTIGMVVNTSDYKTAVESVKAWSEQMNVPVNIIEENTQTYASTYVLSSKTQNPKFDLIMFWDFYIDQLYPMLTPLDGSYDPKYDLKIIDHGDLLEMGVSNYKGHPYVFPYGLDTRSFFYRTDLLKAAGFDRPPETWDELVTYARALTKDLDGDGNIDQWGFASICFPGQVFNTYTFFDFLLQNNGKIVDADGKPLFNSEEGVEALQFMIDLRNKYKVMPPDVITYDNNEIHEGFLSGKFAMVTHWPYLYGMTAGSAVEGKVGYSKVPHPVGGSSRTVLNAWGFGIPLMSEHKDLAWDLATYLISTEAGAFEFSQKNDWPFRKSAYDEADRLYDIPKDFLSFSNFLFSVARANSEHVMMMRGSETSQILSEYIDQAMVGKISARDALDSAVKDINELLQ</sequence>
<dbReference type="Proteomes" id="UP000002318">
    <property type="component" value="Chromosome"/>
</dbReference>
<dbReference type="CDD" id="cd13585">
    <property type="entry name" value="PBP2_TMBP_like"/>
    <property type="match status" value="1"/>
</dbReference>
<feature type="signal peptide" evidence="3">
    <location>
        <begin position="1"/>
        <end position="26"/>
    </location>
</feature>
<dbReference type="SUPFAM" id="SSF53850">
    <property type="entry name" value="Periplasmic binding protein-like II"/>
    <property type="match status" value="1"/>
</dbReference>
<evidence type="ECO:0000313" key="5">
    <source>
        <dbReference type="Proteomes" id="UP000002318"/>
    </source>
</evidence>
<dbReference type="OrthoDB" id="9808332at2"/>
<proteinExistence type="inferred from homology"/>
<dbReference type="AlphaFoldDB" id="E1RC59"/>
<evidence type="ECO:0000256" key="3">
    <source>
        <dbReference type="SAM" id="SignalP"/>
    </source>
</evidence>
<name>E1RC59_SEDSS</name>
<organism evidence="4 5">
    <name type="scientific">Sediminispirochaeta smaragdinae (strain DSM 11293 / JCM 15392 / SEBR 4228)</name>
    <name type="common">Spirochaeta smaragdinae</name>
    <dbReference type="NCBI Taxonomy" id="573413"/>
    <lineage>
        <taxon>Bacteria</taxon>
        <taxon>Pseudomonadati</taxon>
        <taxon>Spirochaetota</taxon>
        <taxon>Spirochaetia</taxon>
        <taxon>Spirochaetales</taxon>
        <taxon>Spirochaetaceae</taxon>
        <taxon>Sediminispirochaeta</taxon>
    </lineage>
</organism>
<protein>
    <submittedName>
        <fullName evidence="4">Extracellular solute-binding protein family 1</fullName>
    </submittedName>
</protein>
<dbReference type="PANTHER" id="PTHR43649:SF12">
    <property type="entry name" value="DIACETYLCHITOBIOSE BINDING PROTEIN DASA"/>
    <property type="match status" value="1"/>
</dbReference>
<dbReference type="GO" id="GO:0042597">
    <property type="term" value="C:periplasmic space"/>
    <property type="evidence" value="ECO:0007669"/>
    <property type="project" value="UniProtKB-SubCell"/>
</dbReference>
<evidence type="ECO:0000313" key="4">
    <source>
        <dbReference type="EMBL" id="ADK79939.1"/>
    </source>
</evidence>
<dbReference type="eggNOG" id="COG1653">
    <property type="taxonomic scope" value="Bacteria"/>
</dbReference>
<reference evidence="4 5" key="1">
    <citation type="journal article" date="2010" name="Stand. Genomic Sci.">
        <title>Complete genome sequence of Spirochaeta smaragdinae type strain (SEBR 4228).</title>
        <authorList>
            <person name="Mavromatis K."/>
            <person name="Yasawong M."/>
            <person name="Chertkov O."/>
            <person name="Lapidus A."/>
            <person name="Lucas S."/>
            <person name="Nolan M."/>
            <person name="Del Rio T.G."/>
            <person name="Tice H."/>
            <person name="Cheng J.F."/>
            <person name="Pitluck S."/>
            <person name="Liolios K."/>
            <person name="Ivanova N."/>
            <person name="Tapia R."/>
            <person name="Han C."/>
            <person name="Bruce D."/>
            <person name="Goodwin L."/>
            <person name="Pati A."/>
            <person name="Chen A."/>
            <person name="Palaniappan K."/>
            <person name="Land M."/>
            <person name="Hauser L."/>
            <person name="Chang Y.J."/>
            <person name="Jeffries C.D."/>
            <person name="Detter J.C."/>
            <person name="Rohde M."/>
            <person name="Brambilla E."/>
            <person name="Spring S."/>
            <person name="Goker M."/>
            <person name="Sikorski J."/>
            <person name="Woyke T."/>
            <person name="Bristow J."/>
            <person name="Eisen J.A."/>
            <person name="Markowitz V."/>
            <person name="Hugenholtz P."/>
            <person name="Klenk H.P."/>
            <person name="Kyrpides N.C."/>
        </authorList>
    </citation>
    <scope>NUCLEOTIDE SEQUENCE [LARGE SCALE GENOMIC DNA]</scope>
    <source>
        <strain evidence="5">DSM 11293 / JCM 15392 / SEBR 4228</strain>
    </source>
</reference>
<dbReference type="RefSeq" id="WP_013253403.1">
    <property type="nucleotide sequence ID" value="NC_014364.1"/>
</dbReference>
<comment type="subcellular location">
    <subcellularLocation>
        <location evidence="1">Periplasm</location>
    </subcellularLocation>
</comment>
<keyword evidence="3" id="KW-0732">Signal</keyword>
<accession>E1RC59</accession>